<evidence type="ECO:0000313" key="5">
    <source>
        <dbReference type="EMBL" id="GMA86319.1"/>
    </source>
</evidence>
<evidence type="ECO:0000256" key="1">
    <source>
        <dbReference type="ARBA" id="ARBA00023002"/>
    </source>
</evidence>
<keyword evidence="3" id="KW-0812">Transmembrane</keyword>
<dbReference type="SUPFAM" id="SSF51430">
    <property type="entry name" value="NAD(P)-linked oxidoreductase"/>
    <property type="match status" value="1"/>
</dbReference>
<keyword evidence="6" id="KW-1185">Reference proteome</keyword>
<reference evidence="6" key="1">
    <citation type="journal article" date="2019" name="Int. J. Syst. Evol. Microbiol.">
        <title>The Global Catalogue of Microorganisms (GCM) 10K type strain sequencing project: providing services to taxonomists for standard genome sequencing and annotation.</title>
        <authorList>
            <consortium name="The Broad Institute Genomics Platform"/>
            <consortium name="The Broad Institute Genome Sequencing Center for Infectious Disease"/>
            <person name="Wu L."/>
            <person name="Ma J."/>
        </authorList>
    </citation>
    <scope>NUCLEOTIDE SEQUENCE [LARGE SCALE GENOMIC DNA]</scope>
    <source>
        <strain evidence="6">NBRC 108730</strain>
    </source>
</reference>
<dbReference type="PANTHER" id="PTHR43364">
    <property type="entry name" value="NADH-SPECIFIC METHYLGLYOXAL REDUCTASE-RELATED"/>
    <property type="match status" value="1"/>
</dbReference>
<sequence>MGVALSKALHVAERNGWTRFVSMQDHYNLLNREEEREMLPLCEDQGLGVLPWSPLARGRLARDWDDETERSQTDEFGRTLYVDGDREIVDAVGAVAQQRGVPRAQVALAWVLRRPAVAPIVGASKVSHLEDAVAALDLQPDRRRGGAGSRRRTARTPSRASRPAVPQQVWADRARRWSRPHWVVLGVVLLAGAVALRFVDARGDGPELGVGLAQAAARAGCGRAARPPTVRPRVQCHDARGRRHALEQTVRSGEDREAAESPAPQGVGEHGGVRGARRRAARRRGRPPQYPLLALGIVVAPLAIMGLGGVVAMTQARRRQP</sequence>
<feature type="region of interest" description="Disordered" evidence="2">
    <location>
        <begin position="138"/>
        <end position="171"/>
    </location>
</feature>
<feature type="domain" description="NADP-dependent oxidoreductase" evidence="4">
    <location>
        <begin position="11"/>
        <end position="139"/>
    </location>
</feature>
<protein>
    <recommendedName>
        <fullName evidence="4">NADP-dependent oxidoreductase domain-containing protein</fullName>
    </recommendedName>
</protein>
<organism evidence="5 6">
    <name type="scientific">Angustibacter aerolatus</name>
    <dbReference type="NCBI Taxonomy" id="1162965"/>
    <lineage>
        <taxon>Bacteria</taxon>
        <taxon>Bacillati</taxon>
        <taxon>Actinomycetota</taxon>
        <taxon>Actinomycetes</taxon>
        <taxon>Kineosporiales</taxon>
        <taxon>Kineosporiaceae</taxon>
    </lineage>
</organism>
<comment type="caution">
    <text evidence="5">The sequence shown here is derived from an EMBL/GenBank/DDBJ whole genome shotgun (WGS) entry which is preliminary data.</text>
</comment>
<proteinExistence type="predicted"/>
<dbReference type="EMBL" id="BSUZ01000001">
    <property type="protein sequence ID" value="GMA86319.1"/>
    <property type="molecule type" value="Genomic_DNA"/>
</dbReference>
<gene>
    <name evidence="5" type="ORF">GCM10025868_15690</name>
</gene>
<keyword evidence="3" id="KW-1133">Transmembrane helix</keyword>
<evidence type="ECO:0000256" key="2">
    <source>
        <dbReference type="SAM" id="MobiDB-lite"/>
    </source>
</evidence>
<feature type="compositionally biased region" description="Low complexity" evidence="2">
    <location>
        <begin position="155"/>
        <end position="164"/>
    </location>
</feature>
<keyword evidence="1" id="KW-0560">Oxidoreductase</keyword>
<evidence type="ECO:0000256" key="3">
    <source>
        <dbReference type="SAM" id="Phobius"/>
    </source>
</evidence>
<dbReference type="InterPro" id="IPR036812">
    <property type="entry name" value="NAD(P)_OxRdtase_dom_sf"/>
</dbReference>
<evidence type="ECO:0000259" key="4">
    <source>
        <dbReference type="Pfam" id="PF00248"/>
    </source>
</evidence>
<dbReference type="Pfam" id="PF00248">
    <property type="entry name" value="Aldo_ket_red"/>
    <property type="match status" value="1"/>
</dbReference>
<dbReference type="InterPro" id="IPR050523">
    <property type="entry name" value="AKR_Detox_Biosynth"/>
</dbReference>
<feature type="transmembrane region" description="Helical" evidence="3">
    <location>
        <begin position="292"/>
        <end position="313"/>
    </location>
</feature>
<feature type="region of interest" description="Disordered" evidence="2">
    <location>
        <begin position="246"/>
        <end position="285"/>
    </location>
</feature>
<dbReference type="Proteomes" id="UP001157017">
    <property type="component" value="Unassembled WGS sequence"/>
</dbReference>
<name>A0ABQ6JFY9_9ACTN</name>
<feature type="compositionally biased region" description="Basic residues" evidence="2">
    <location>
        <begin position="275"/>
        <end position="285"/>
    </location>
</feature>
<evidence type="ECO:0000313" key="6">
    <source>
        <dbReference type="Proteomes" id="UP001157017"/>
    </source>
</evidence>
<accession>A0ABQ6JFY9</accession>
<keyword evidence="3" id="KW-0472">Membrane</keyword>
<dbReference type="PANTHER" id="PTHR43364:SF4">
    <property type="entry name" value="NAD(P)-LINKED OXIDOREDUCTASE SUPERFAMILY PROTEIN"/>
    <property type="match status" value="1"/>
</dbReference>
<dbReference type="InterPro" id="IPR023210">
    <property type="entry name" value="NADP_OxRdtase_dom"/>
</dbReference>
<dbReference type="Gene3D" id="3.20.20.100">
    <property type="entry name" value="NADP-dependent oxidoreductase domain"/>
    <property type="match status" value="1"/>
</dbReference>